<keyword evidence="3" id="KW-1185">Reference proteome</keyword>
<protein>
    <submittedName>
        <fullName evidence="2">Uncharacterized protein</fullName>
    </submittedName>
</protein>
<feature type="compositionally biased region" description="Polar residues" evidence="1">
    <location>
        <begin position="83"/>
        <end position="97"/>
    </location>
</feature>
<dbReference type="Proteomes" id="UP001054945">
    <property type="component" value="Unassembled WGS sequence"/>
</dbReference>
<dbReference type="EMBL" id="BPLR01009586">
    <property type="protein sequence ID" value="GIY33045.1"/>
    <property type="molecule type" value="Genomic_DNA"/>
</dbReference>
<accession>A0AAV4SFV8</accession>
<feature type="region of interest" description="Disordered" evidence="1">
    <location>
        <begin position="184"/>
        <end position="215"/>
    </location>
</feature>
<gene>
    <name evidence="2" type="ORF">CEXT_61081</name>
</gene>
<comment type="caution">
    <text evidence="2">The sequence shown here is derived from an EMBL/GenBank/DDBJ whole genome shotgun (WGS) entry which is preliminary data.</text>
</comment>
<reference evidence="2 3" key="1">
    <citation type="submission" date="2021-06" db="EMBL/GenBank/DDBJ databases">
        <title>Caerostris extrusa draft genome.</title>
        <authorList>
            <person name="Kono N."/>
            <person name="Arakawa K."/>
        </authorList>
    </citation>
    <scope>NUCLEOTIDE SEQUENCE [LARGE SCALE GENOMIC DNA]</scope>
</reference>
<feature type="compositionally biased region" description="Polar residues" evidence="1">
    <location>
        <begin position="194"/>
        <end position="208"/>
    </location>
</feature>
<evidence type="ECO:0000313" key="2">
    <source>
        <dbReference type="EMBL" id="GIY33045.1"/>
    </source>
</evidence>
<feature type="region of interest" description="Disordered" evidence="1">
    <location>
        <begin position="77"/>
        <end position="100"/>
    </location>
</feature>
<proteinExistence type="predicted"/>
<name>A0AAV4SFV8_CAEEX</name>
<evidence type="ECO:0000313" key="3">
    <source>
        <dbReference type="Proteomes" id="UP001054945"/>
    </source>
</evidence>
<sequence length="215" mass="24428">MPHISKYQIKIYFAPSRKDELTEMKSPSLSVSTGTQQNPAQSQFCSEVLQTRRLQIVLIRQCPTYQTKIYFAPSRKDELSGMKSPSLSASTGTQQNPAPKPVLQRIVDRFSETDALGQTGNGFKRVLYWLSVLRTFSSSSQAWGRLIKSWDIQCCSRITLVPLRILRKTMHHISKYQTKIYFPPSRKDERSEMKSPTLSASTGTQQNPALKPVLQ</sequence>
<dbReference type="AlphaFoldDB" id="A0AAV4SFV8"/>
<organism evidence="2 3">
    <name type="scientific">Caerostris extrusa</name>
    <name type="common">Bark spider</name>
    <name type="synonym">Caerostris bankana</name>
    <dbReference type="NCBI Taxonomy" id="172846"/>
    <lineage>
        <taxon>Eukaryota</taxon>
        <taxon>Metazoa</taxon>
        <taxon>Ecdysozoa</taxon>
        <taxon>Arthropoda</taxon>
        <taxon>Chelicerata</taxon>
        <taxon>Arachnida</taxon>
        <taxon>Araneae</taxon>
        <taxon>Araneomorphae</taxon>
        <taxon>Entelegynae</taxon>
        <taxon>Araneoidea</taxon>
        <taxon>Araneidae</taxon>
        <taxon>Caerostris</taxon>
    </lineage>
</organism>
<evidence type="ECO:0000256" key="1">
    <source>
        <dbReference type="SAM" id="MobiDB-lite"/>
    </source>
</evidence>